<reference evidence="1" key="1">
    <citation type="submission" date="2025-08" db="UniProtKB">
        <authorList>
            <consortium name="Ensembl"/>
        </authorList>
    </citation>
    <scope>IDENTIFICATION</scope>
</reference>
<proteinExistence type="predicted"/>
<dbReference type="Ensembl" id="ENSSSCT00015020969.1">
    <property type="protein sequence ID" value="ENSSSCP00015008246.1"/>
    <property type="gene ID" value="ENSSSCG00015015808.1"/>
</dbReference>
<sequence>MSDVEHLFMCFLVICMSSLENCMFRSSAHFLMGLFVFLVLSGRRCLQILEINPLSVDSFANIFSHSVGCLFVLFRVSFPVQKHKFN</sequence>
<dbReference type="Proteomes" id="UP000694726">
    <property type="component" value="Unplaced"/>
</dbReference>
<evidence type="ECO:0000313" key="2">
    <source>
        <dbReference type="Proteomes" id="UP000694726"/>
    </source>
</evidence>
<organism evidence="1 2">
    <name type="scientific">Sus scrofa</name>
    <name type="common">Pig</name>
    <dbReference type="NCBI Taxonomy" id="9823"/>
    <lineage>
        <taxon>Eukaryota</taxon>
        <taxon>Metazoa</taxon>
        <taxon>Chordata</taxon>
        <taxon>Craniata</taxon>
        <taxon>Vertebrata</taxon>
        <taxon>Euteleostomi</taxon>
        <taxon>Mammalia</taxon>
        <taxon>Eutheria</taxon>
        <taxon>Laurasiatheria</taxon>
        <taxon>Artiodactyla</taxon>
        <taxon>Suina</taxon>
        <taxon>Suidae</taxon>
        <taxon>Sus</taxon>
    </lineage>
</organism>
<evidence type="ECO:0000313" key="1">
    <source>
        <dbReference type="Ensembl" id="ENSSSCP00015008246.1"/>
    </source>
</evidence>
<protein>
    <submittedName>
        <fullName evidence="1">Uncharacterized protein</fullName>
    </submittedName>
</protein>
<dbReference type="AlphaFoldDB" id="A0A8D0MTC3"/>
<name>A0A8D0MTC3_PIG</name>
<accession>A0A8D0MTC3</accession>